<dbReference type="Proteomes" id="UP000276133">
    <property type="component" value="Unassembled WGS sequence"/>
</dbReference>
<sequence>MESSLNFLAFGFYRSKKAQKLTKLCHLKAGDFDNNRKISDLCNSISFEAREVINGSNSRAQGPLQHTFKRSRKTQQTKKYVHLKKPKKRIFGIFHKALVTKYGISIFTGLKFPHMVCSIVFYNNFTYNFENTLKKYDVAKLFF</sequence>
<accession>A0A3M7QMN2</accession>
<name>A0A3M7QMN2_BRAPC</name>
<gene>
    <name evidence="1" type="ORF">BpHYR1_054061</name>
</gene>
<reference evidence="1 2" key="1">
    <citation type="journal article" date="2018" name="Sci. Rep.">
        <title>Genomic signatures of local adaptation to the degree of environmental predictability in rotifers.</title>
        <authorList>
            <person name="Franch-Gras L."/>
            <person name="Hahn C."/>
            <person name="Garcia-Roger E.M."/>
            <person name="Carmona M.J."/>
            <person name="Serra M."/>
            <person name="Gomez A."/>
        </authorList>
    </citation>
    <scope>NUCLEOTIDE SEQUENCE [LARGE SCALE GENOMIC DNA]</scope>
    <source>
        <strain evidence="1">HYR1</strain>
    </source>
</reference>
<dbReference type="AlphaFoldDB" id="A0A3M7QMN2"/>
<protein>
    <submittedName>
        <fullName evidence="1">Uncharacterized protein</fullName>
    </submittedName>
</protein>
<evidence type="ECO:0000313" key="1">
    <source>
        <dbReference type="EMBL" id="RNA12686.1"/>
    </source>
</evidence>
<organism evidence="1 2">
    <name type="scientific">Brachionus plicatilis</name>
    <name type="common">Marine rotifer</name>
    <name type="synonym">Brachionus muelleri</name>
    <dbReference type="NCBI Taxonomy" id="10195"/>
    <lineage>
        <taxon>Eukaryota</taxon>
        <taxon>Metazoa</taxon>
        <taxon>Spiralia</taxon>
        <taxon>Gnathifera</taxon>
        <taxon>Rotifera</taxon>
        <taxon>Eurotatoria</taxon>
        <taxon>Monogononta</taxon>
        <taxon>Pseudotrocha</taxon>
        <taxon>Ploima</taxon>
        <taxon>Brachionidae</taxon>
        <taxon>Brachionus</taxon>
    </lineage>
</organism>
<dbReference type="EMBL" id="REGN01005633">
    <property type="protein sequence ID" value="RNA12686.1"/>
    <property type="molecule type" value="Genomic_DNA"/>
</dbReference>
<evidence type="ECO:0000313" key="2">
    <source>
        <dbReference type="Proteomes" id="UP000276133"/>
    </source>
</evidence>
<keyword evidence="2" id="KW-1185">Reference proteome</keyword>
<comment type="caution">
    <text evidence="1">The sequence shown here is derived from an EMBL/GenBank/DDBJ whole genome shotgun (WGS) entry which is preliminary data.</text>
</comment>
<proteinExistence type="predicted"/>